<evidence type="ECO:0000256" key="6">
    <source>
        <dbReference type="RuleBase" id="RU363077"/>
    </source>
</evidence>
<keyword evidence="5 6" id="KW-0472">Membrane</keyword>
<dbReference type="PANTHER" id="PTHR31218">
    <property type="entry name" value="WAT1-RELATED PROTEIN"/>
    <property type="match status" value="1"/>
</dbReference>
<dbReference type="Pfam" id="PF00892">
    <property type="entry name" value="EamA"/>
    <property type="match status" value="2"/>
</dbReference>
<comment type="caution">
    <text evidence="9">The sequence shown here is derived from an EMBL/GenBank/DDBJ whole genome shotgun (WGS) entry which is preliminary data.</text>
</comment>
<feature type="signal peptide" evidence="7">
    <location>
        <begin position="1"/>
        <end position="25"/>
    </location>
</feature>
<feature type="transmembrane region" description="Helical" evidence="6">
    <location>
        <begin position="105"/>
        <end position="124"/>
    </location>
</feature>
<evidence type="ECO:0000313" key="10">
    <source>
        <dbReference type="Proteomes" id="UP001412067"/>
    </source>
</evidence>
<evidence type="ECO:0000256" key="2">
    <source>
        <dbReference type="ARBA" id="ARBA00007635"/>
    </source>
</evidence>
<keyword evidence="4 6" id="KW-1133">Transmembrane helix</keyword>
<feature type="transmembrane region" description="Helical" evidence="6">
    <location>
        <begin position="180"/>
        <end position="203"/>
    </location>
</feature>
<dbReference type="InterPro" id="IPR037185">
    <property type="entry name" value="EmrE-like"/>
</dbReference>
<evidence type="ECO:0000313" key="9">
    <source>
        <dbReference type="EMBL" id="KAK8939873.1"/>
    </source>
</evidence>
<keyword evidence="10" id="KW-1185">Reference proteome</keyword>
<dbReference type="SUPFAM" id="SSF103481">
    <property type="entry name" value="Multidrug resistance efflux transporter EmrE"/>
    <property type="match status" value="2"/>
</dbReference>
<gene>
    <name evidence="9" type="primary">WAT1</name>
    <name evidence="9" type="ORF">KSP40_PGU014107</name>
</gene>
<feature type="domain" description="EamA" evidence="8">
    <location>
        <begin position="14"/>
        <end position="153"/>
    </location>
</feature>
<feature type="domain" description="EamA" evidence="8">
    <location>
        <begin position="185"/>
        <end position="323"/>
    </location>
</feature>
<feature type="transmembrane region" description="Helical" evidence="6">
    <location>
        <begin position="136"/>
        <end position="156"/>
    </location>
</feature>
<dbReference type="InterPro" id="IPR000620">
    <property type="entry name" value="EamA_dom"/>
</dbReference>
<keyword evidence="3 6" id="KW-0812">Transmembrane</keyword>
<comment type="subcellular location">
    <subcellularLocation>
        <location evidence="1 6">Membrane</location>
        <topology evidence="1 6">Multi-pass membrane protein</topology>
    </subcellularLocation>
</comment>
<feature type="transmembrane region" description="Helical" evidence="6">
    <location>
        <begin position="42"/>
        <end position="63"/>
    </location>
</feature>
<feature type="transmembrane region" description="Helical" evidence="6">
    <location>
        <begin position="75"/>
        <end position="99"/>
    </location>
</feature>
<name>A0ABR2LFX2_9ASPA</name>
<keyword evidence="7" id="KW-0732">Signal</keyword>
<reference evidence="9 10" key="1">
    <citation type="journal article" date="2022" name="Nat. Plants">
        <title>Genomes of leafy and leafless Platanthera orchids illuminate the evolution of mycoheterotrophy.</title>
        <authorList>
            <person name="Li M.H."/>
            <person name="Liu K.W."/>
            <person name="Li Z."/>
            <person name="Lu H.C."/>
            <person name="Ye Q.L."/>
            <person name="Zhang D."/>
            <person name="Wang J.Y."/>
            <person name="Li Y.F."/>
            <person name="Zhong Z.M."/>
            <person name="Liu X."/>
            <person name="Yu X."/>
            <person name="Liu D.K."/>
            <person name="Tu X.D."/>
            <person name="Liu B."/>
            <person name="Hao Y."/>
            <person name="Liao X.Y."/>
            <person name="Jiang Y.T."/>
            <person name="Sun W.H."/>
            <person name="Chen J."/>
            <person name="Chen Y.Q."/>
            <person name="Ai Y."/>
            <person name="Zhai J.W."/>
            <person name="Wu S.S."/>
            <person name="Zhou Z."/>
            <person name="Hsiao Y.Y."/>
            <person name="Wu W.L."/>
            <person name="Chen Y.Y."/>
            <person name="Lin Y.F."/>
            <person name="Hsu J.L."/>
            <person name="Li C.Y."/>
            <person name="Wang Z.W."/>
            <person name="Zhao X."/>
            <person name="Zhong W.Y."/>
            <person name="Ma X.K."/>
            <person name="Ma L."/>
            <person name="Huang J."/>
            <person name="Chen G.Z."/>
            <person name="Huang M.Z."/>
            <person name="Huang L."/>
            <person name="Peng D.H."/>
            <person name="Luo Y.B."/>
            <person name="Zou S.Q."/>
            <person name="Chen S.P."/>
            <person name="Lan S."/>
            <person name="Tsai W.C."/>
            <person name="Van de Peer Y."/>
            <person name="Liu Z.J."/>
        </authorList>
    </citation>
    <scope>NUCLEOTIDE SEQUENCE [LARGE SCALE GENOMIC DNA]</scope>
    <source>
        <strain evidence="9">Lor288</strain>
    </source>
</reference>
<proteinExistence type="inferred from homology"/>
<organism evidence="9 10">
    <name type="scientific">Platanthera guangdongensis</name>
    <dbReference type="NCBI Taxonomy" id="2320717"/>
    <lineage>
        <taxon>Eukaryota</taxon>
        <taxon>Viridiplantae</taxon>
        <taxon>Streptophyta</taxon>
        <taxon>Embryophyta</taxon>
        <taxon>Tracheophyta</taxon>
        <taxon>Spermatophyta</taxon>
        <taxon>Magnoliopsida</taxon>
        <taxon>Liliopsida</taxon>
        <taxon>Asparagales</taxon>
        <taxon>Orchidaceae</taxon>
        <taxon>Orchidoideae</taxon>
        <taxon>Orchideae</taxon>
        <taxon>Orchidinae</taxon>
        <taxon>Platanthera</taxon>
    </lineage>
</organism>
<evidence type="ECO:0000256" key="7">
    <source>
        <dbReference type="SAM" id="SignalP"/>
    </source>
</evidence>
<feature type="transmembrane region" description="Helical" evidence="6">
    <location>
        <begin position="279"/>
        <end position="300"/>
    </location>
</feature>
<feature type="chain" id="PRO_5047482793" description="WAT1-related protein" evidence="7">
    <location>
        <begin position="26"/>
        <end position="356"/>
    </location>
</feature>
<evidence type="ECO:0000259" key="8">
    <source>
        <dbReference type="Pfam" id="PF00892"/>
    </source>
</evidence>
<feature type="transmembrane region" description="Helical" evidence="6">
    <location>
        <begin position="251"/>
        <end position="272"/>
    </location>
</feature>
<feature type="transmembrane region" description="Helical" evidence="6">
    <location>
        <begin position="215"/>
        <end position="236"/>
    </location>
</feature>
<evidence type="ECO:0000256" key="4">
    <source>
        <dbReference type="ARBA" id="ARBA00022989"/>
    </source>
</evidence>
<feature type="transmembrane region" description="Helical" evidence="6">
    <location>
        <begin position="306"/>
        <end position="327"/>
    </location>
</feature>
<dbReference type="InterPro" id="IPR030184">
    <property type="entry name" value="WAT1-related"/>
</dbReference>
<evidence type="ECO:0000256" key="3">
    <source>
        <dbReference type="ARBA" id="ARBA00022692"/>
    </source>
</evidence>
<evidence type="ECO:0000256" key="5">
    <source>
        <dbReference type="ARBA" id="ARBA00023136"/>
    </source>
</evidence>
<comment type="similarity">
    <text evidence="2 6">Belongs to the drug/metabolite transporter (DMT) superfamily. Plant drug/metabolite exporter (P-DME) (TC 2.A.7.4) family.</text>
</comment>
<dbReference type="Proteomes" id="UP001412067">
    <property type="component" value="Unassembled WGS sequence"/>
</dbReference>
<dbReference type="EMBL" id="JBBWWR010000020">
    <property type="protein sequence ID" value="KAK8939873.1"/>
    <property type="molecule type" value="Genomic_DNA"/>
</dbReference>
<sequence>MGRDSHISAKLKLISAVLLLHLCYASSHIVSSAALNLGVSKMVLLVYRNIIATVLVAPFAYFLEKNERSKLTFSILVQLFLLALFGITLNQACYLLGMYNLSPTYVSAIQNSMPGITFAMAAVLRLEQVKINKKYGIAKIIGTFICIGGATIITLYKGPPLFQAQPHHNTLGAFLSSGHILNWTLGCVYILGNCIAWAGWLVFQVPMLEQYPARLSLTSFSCFFGMIQLLCIAAFVETDIERWKIHSEGELFTIVYIGLVATGIAFCLQTWCIDQAGPLFVAVFQPLQTVLVAVMAFIVFGDLLYSGGLIGFIVIIVGLYTVLWGMGGEKKTASVERGDLTNNLLEHEVIEKDMII</sequence>
<evidence type="ECO:0000256" key="1">
    <source>
        <dbReference type="ARBA" id="ARBA00004141"/>
    </source>
</evidence>
<accession>A0ABR2LFX2</accession>
<protein>
    <recommendedName>
        <fullName evidence="6">WAT1-related protein</fullName>
    </recommendedName>
</protein>